<dbReference type="EMBL" id="CM047738">
    <property type="protein sequence ID" value="KAJ0045989.1"/>
    <property type="molecule type" value="Genomic_DNA"/>
</dbReference>
<name>A0ACC0Z4X3_9ROSI</name>
<proteinExistence type="predicted"/>
<accession>A0ACC0Z4X3</accession>
<keyword evidence="2" id="KW-1185">Reference proteome</keyword>
<dbReference type="Proteomes" id="UP001163603">
    <property type="component" value="Chromosome 3"/>
</dbReference>
<reference evidence="2" key="1">
    <citation type="journal article" date="2023" name="G3 (Bethesda)">
        <title>Genome assembly and association tests identify interacting loci associated with vigor, precocity, and sex in interspecific pistachio rootstocks.</title>
        <authorList>
            <person name="Palmer W."/>
            <person name="Jacygrad E."/>
            <person name="Sagayaradj S."/>
            <person name="Cavanaugh K."/>
            <person name="Han R."/>
            <person name="Bertier L."/>
            <person name="Beede B."/>
            <person name="Kafkas S."/>
            <person name="Golino D."/>
            <person name="Preece J."/>
            <person name="Michelmore R."/>
        </authorList>
    </citation>
    <scope>NUCLEOTIDE SEQUENCE [LARGE SCALE GENOMIC DNA]</scope>
</reference>
<evidence type="ECO:0000313" key="1">
    <source>
        <dbReference type="EMBL" id="KAJ0045989.1"/>
    </source>
</evidence>
<protein>
    <submittedName>
        <fullName evidence="1">Uncharacterized protein</fullName>
    </submittedName>
</protein>
<evidence type="ECO:0000313" key="2">
    <source>
        <dbReference type="Proteomes" id="UP001163603"/>
    </source>
</evidence>
<gene>
    <name evidence="1" type="ORF">Pint_04680</name>
</gene>
<comment type="caution">
    <text evidence="1">The sequence shown here is derived from an EMBL/GenBank/DDBJ whole genome shotgun (WGS) entry which is preliminary data.</text>
</comment>
<sequence>MGEIERNNHHKSFKVLPSEIAWIRNGTIRSMTLISLKSTPFSPVEATANGSATEKGIVAGVVGAIVDQDSRIGKEVKIAMEMAIKDFYEKTNQRLRLHIVNSQNDPVQAAFAAKNLIDTQEVQAILGPHTWEETVMVANIGSQAHIPILSLAESSPRWASERWPFLVQAAPSQFKQTKAIAAIVQSWEWHQVTVIYEETGLSSTTSVVVPHLYDAFREADVEITNLVAFPPLDSSSLSEQLEMIKRGQCRVIVVDLSFPSATRLFEKAKEMEMMEKDYVWIATDAFTSLVDSINATSISSMQGIIAVQSYFPSNNDLHKEFHMRFRTRFSSEYPEEDRREAGIYAVQAYDAVWTVCQAMSKNSKAGGKKLLDTILYSKFNGLSGLIQFEEKKLAPGKIFRIINVLGKSYRTLGFWSESDNGFSRTLDERATFNHSMKSLKRVIWPGEPWSTPRGWAIPTNAKPLRIGVPNGTTFKEFLTVVRNPEENNYTFGGYAIDLFEETVSNLRYHLAYKFIPIDGKYDALVQQIHDKTLDAVVGDVTILSSRLQYAEFTHPYTEPGLVMVVPVGSRASSKAWLFMKPFTKAMWGFTVAITLYNGFVVWLIERNHCSELKGSVLNQITTLIWLSFSTLFSLHAEKLHSSLSRMAMVVWLFVALVITQTYTANLTSILTVQRLEPTATDIESLQRSNAMIGYCRVSYLETYLVQVLKFKTSNLKKYSFPEDYAQALRSKEIEAIFLDVPIAKIFTAKYSKEFIAAGPTYKTGGFGFAFPKGSPLVPEMNKALLKVSESGKVRELEKKMLATQNCEEMESEEDFSSIGVTSYWVLFTLTGFTSTVALAVYVAHLYSKLEEPIFGNQIIWRLMSAVIAPWGQQKKWFCRKISDIESPSSVP</sequence>
<organism evidence="1 2">
    <name type="scientific">Pistacia integerrima</name>
    <dbReference type="NCBI Taxonomy" id="434235"/>
    <lineage>
        <taxon>Eukaryota</taxon>
        <taxon>Viridiplantae</taxon>
        <taxon>Streptophyta</taxon>
        <taxon>Embryophyta</taxon>
        <taxon>Tracheophyta</taxon>
        <taxon>Spermatophyta</taxon>
        <taxon>Magnoliopsida</taxon>
        <taxon>eudicotyledons</taxon>
        <taxon>Gunneridae</taxon>
        <taxon>Pentapetalae</taxon>
        <taxon>rosids</taxon>
        <taxon>malvids</taxon>
        <taxon>Sapindales</taxon>
        <taxon>Anacardiaceae</taxon>
        <taxon>Pistacia</taxon>
    </lineage>
</organism>